<organism evidence="1 2">
    <name type="scientific">Pleurodeles waltl</name>
    <name type="common">Iberian ribbed newt</name>
    <dbReference type="NCBI Taxonomy" id="8319"/>
    <lineage>
        <taxon>Eukaryota</taxon>
        <taxon>Metazoa</taxon>
        <taxon>Chordata</taxon>
        <taxon>Craniata</taxon>
        <taxon>Vertebrata</taxon>
        <taxon>Euteleostomi</taxon>
        <taxon>Amphibia</taxon>
        <taxon>Batrachia</taxon>
        <taxon>Caudata</taxon>
        <taxon>Salamandroidea</taxon>
        <taxon>Salamandridae</taxon>
        <taxon>Pleurodelinae</taxon>
        <taxon>Pleurodeles</taxon>
    </lineage>
</organism>
<evidence type="ECO:0000313" key="2">
    <source>
        <dbReference type="Proteomes" id="UP001066276"/>
    </source>
</evidence>
<keyword evidence="2" id="KW-1185">Reference proteome</keyword>
<gene>
    <name evidence="1" type="ORF">NDU88_005637</name>
</gene>
<dbReference type="Proteomes" id="UP001066276">
    <property type="component" value="Chromosome 1_1"/>
</dbReference>
<dbReference type="EMBL" id="JANPWB010000001">
    <property type="protein sequence ID" value="KAJ1218051.1"/>
    <property type="molecule type" value="Genomic_DNA"/>
</dbReference>
<protein>
    <submittedName>
        <fullName evidence="1">Uncharacterized protein</fullName>
    </submittedName>
</protein>
<name>A0AAV7WYU3_PLEWA</name>
<comment type="caution">
    <text evidence="1">The sequence shown here is derived from an EMBL/GenBank/DDBJ whole genome shotgun (WGS) entry which is preliminary data.</text>
</comment>
<accession>A0AAV7WYU3</accession>
<sequence>MQRPAHCLHGWAHRQPQLPLTVAASPPNGQAPLEPQTWICFTRRQSGKDPSGIVDDARAGEMELQGLTSSILAGLAMPPQIGFMNRFK</sequence>
<dbReference type="AlphaFoldDB" id="A0AAV7WYU3"/>
<proteinExistence type="predicted"/>
<reference evidence="1" key="1">
    <citation type="journal article" date="2022" name="bioRxiv">
        <title>Sequencing and chromosome-scale assembly of the giantPleurodeles waltlgenome.</title>
        <authorList>
            <person name="Brown T."/>
            <person name="Elewa A."/>
            <person name="Iarovenko S."/>
            <person name="Subramanian E."/>
            <person name="Araus A.J."/>
            <person name="Petzold A."/>
            <person name="Susuki M."/>
            <person name="Suzuki K.-i.T."/>
            <person name="Hayashi T."/>
            <person name="Toyoda A."/>
            <person name="Oliveira C."/>
            <person name="Osipova E."/>
            <person name="Leigh N.D."/>
            <person name="Simon A."/>
            <person name="Yun M.H."/>
        </authorList>
    </citation>
    <scope>NUCLEOTIDE SEQUENCE</scope>
    <source>
        <strain evidence="1">20211129_DDA</strain>
        <tissue evidence="1">Liver</tissue>
    </source>
</reference>
<evidence type="ECO:0000313" key="1">
    <source>
        <dbReference type="EMBL" id="KAJ1218051.1"/>
    </source>
</evidence>